<dbReference type="eggNOG" id="KOG1196">
    <property type="taxonomic scope" value="Eukaryota"/>
</dbReference>
<evidence type="ECO:0000256" key="1">
    <source>
        <dbReference type="ARBA" id="ARBA00023002"/>
    </source>
</evidence>
<feature type="domain" description="Enoyl reductase (ER)" evidence="2">
    <location>
        <begin position="24"/>
        <end position="345"/>
    </location>
</feature>
<accession>B8MAE2</accession>
<name>B8MAE2_TALSN</name>
<dbReference type="Proteomes" id="UP000001745">
    <property type="component" value="Unassembled WGS sequence"/>
</dbReference>
<dbReference type="FunCoup" id="B8MAE2">
    <property type="interactions" value="417"/>
</dbReference>
<dbReference type="GO" id="GO:0016628">
    <property type="term" value="F:oxidoreductase activity, acting on the CH-CH group of donors, NAD or NADP as acceptor"/>
    <property type="evidence" value="ECO:0007669"/>
    <property type="project" value="InterPro"/>
</dbReference>
<reference evidence="4" key="1">
    <citation type="journal article" date="2015" name="Genome Announc.">
        <title>Genome sequence of the AIDS-associated pathogen Penicillium marneffei (ATCC18224) and its near taxonomic relative Talaromyces stipitatus (ATCC10500).</title>
        <authorList>
            <person name="Nierman W.C."/>
            <person name="Fedorova-Abrams N.D."/>
            <person name="Andrianopoulos A."/>
        </authorList>
    </citation>
    <scope>NUCLEOTIDE SEQUENCE [LARGE SCALE GENOMIC DNA]</scope>
    <source>
        <strain evidence="4">ATCC 10500 / CBS 375.48 / QM 6759 / NRRL 1006</strain>
    </source>
</reference>
<dbReference type="RefSeq" id="XP_002482636.1">
    <property type="nucleotide sequence ID" value="XM_002482591.1"/>
</dbReference>
<dbReference type="Pfam" id="PF16884">
    <property type="entry name" value="ADH_N_2"/>
    <property type="match status" value="1"/>
</dbReference>
<dbReference type="AlphaFoldDB" id="B8MAE2"/>
<evidence type="ECO:0000313" key="3">
    <source>
        <dbReference type="EMBL" id="EED18644.1"/>
    </source>
</evidence>
<dbReference type="PANTHER" id="PTHR43205">
    <property type="entry name" value="PROSTAGLANDIN REDUCTASE"/>
    <property type="match status" value="1"/>
</dbReference>
<keyword evidence="4" id="KW-1185">Reference proteome</keyword>
<dbReference type="InterPro" id="IPR036291">
    <property type="entry name" value="NAD(P)-bd_dom_sf"/>
</dbReference>
<dbReference type="OrthoDB" id="809632at2759"/>
<dbReference type="PANTHER" id="PTHR43205:SF42">
    <property type="entry name" value="ALCOHOL DEHYDROGENASE, ZINC-CONTAINING (AFU_ORTHOLOGUE AFUA_7G04530)"/>
    <property type="match status" value="1"/>
</dbReference>
<dbReference type="Gene3D" id="3.90.180.10">
    <property type="entry name" value="Medium-chain alcohol dehydrogenases, catalytic domain"/>
    <property type="match status" value="1"/>
</dbReference>
<dbReference type="PhylomeDB" id="B8MAE2"/>
<dbReference type="SUPFAM" id="SSF51735">
    <property type="entry name" value="NAD(P)-binding Rossmann-fold domains"/>
    <property type="match status" value="1"/>
</dbReference>
<keyword evidence="1" id="KW-0560">Oxidoreductase</keyword>
<protein>
    <submittedName>
        <fullName evidence="3">Alcohol dehydrogenase, zinc-containing</fullName>
    </submittedName>
</protein>
<dbReference type="InParanoid" id="B8MAE2"/>
<dbReference type="HOGENOM" id="CLU_026673_29_2_1"/>
<dbReference type="InterPro" id="IPR020843">
    <property type="entry name" value="ER"/>
</dbReference>
<dbReference type="InterPro" id="IPR041694">
    <property type="entry name" value="ADH_N_2"/>
</dbReference>
<dbReference type="VEuPathDB" id="FungiDB:TSTA_123730"/>
<gene>
    <name evidence="3" type="ORF">TSTA_123730</name>
</gene>
<dbReference type="CDD" id="cd05288">
    <property type="entry name" value="PGDH"/>
    <property type="match status" value="1"/>
</dbReference>
<dbReference type="FunFam" id="3.40.50.720:FF:000121">
    <property type="entry name" value="Prostaglandin reductase 2"/>
    <property type="match status" value="1"/>
</dbReference>
<dbReference type="InterPro" id="IPR011032">
    <property type="entry name" value="GroES-like_sf"/>
</dbReference>
<dbReference type="Gene3D" id="3.40.50.720">
    <property type="entry name" value="NAD(P)-binding Rossmann-like Domain"/>
    <property type="match status" value="1"/>
</dbReference>
<proteinExistence type="predicted"/>
<organism evidence="3 4">
    <name type="scientific">Talaromyces stipitatus (strain ATCC 10500 / CBS 375.48 / QM 6759 / NRRL 1006)</name>
    <name type="common">Penicillium stipitatum</name>
    <dbReference type="NCBI Taxonomy" id="441959"/>
    <lineage>
        <taxon>Eukaryota</taxon>
        <taxon>Fungi</taxon>
        <taxon>Dikarya</taxon>
        <taxon>Ascomycota</taxon>
        <taxon>Pezizomycotina</taxon>
        <taxon>Eurotiomycetes</taxon>
        <taxon>Eurotiomycetidae</taxon>
        <taxon>Eurotiales</taxon>
        <taxon>Trichocomaceae</taxon>
        <taxon>Talaromyces</taxon>
        <taxon>Talaromyces sect. Talaromyces</taxon>
    </lineage>
</organism>
<dbReference type="SUPFAM" id="SSF50129">
    <property type="entry name" value="GroES-like"/>
    <property type="match status" value="1"/>
</dbReference>
<dbReference type="GeneID" id="8108284"/>
<evidence type="ECO:0000313" key="4">
    <source>
        <dbReference type="Proteomes" id="UP000001745"/>
    </source>
</evidence>
<dbReference type="InterPro" id="IPR045010">
    <property type="entry name" value="MDR_fam"/>
</dbReference>
<evidence type="ECO:0000259" key="2">
    <source>
        <dbReference type="SMART" id="SM00829"/>
    </source>
</evidence>
<dbReference type="SMART" id="SM00829">
    <property type="entry name" value="PKS_ER"/>
    <property type="match status" value="1"/>
</dbReference>
<dbReference type="InterPro" id="IPR013149">
    <property type="entry name" value="ADH-like_C"/>
</dbReference>
<dbReference type="OMA" id="EEKCRYA"/>
<dbReference type="Pfam" id="PF00107">
    <property type="entry name" value="ADH_zinc_N"/>
    <property type="match status" value="1"/>
</dbReference>
<sequence>MAIANKQIIYTHPPSPAINPDLSSNNGTFSLRQSSISLPIPTDKLLVRNHYLSLDPAMRQWLTAKRSYIAPVELGDVMRSLAIAQIVDVGESLTSQFKKGEWLIAVTGWQEYALLGAKEAAKQRAVVPPGCSPMDAMAVLGTTGLTAYFGLLEVGQMRAGDTVVVSGAAGATGMIVGQIARIKGAKRVVGIAGSPDKCRFLTEELGFDVAINYKDKDWKKQLRAACPEYIDVYFDNVGGEILDVCLGLAAKDARFPISGHISQYSAAKPEGPRNIMMLIGQRVMMKGFIYLDYHKKFPSAIADLQKWLIEGKIKRKEYIIKGGLEACPQGLVDMYAGANTGKTMVEVVPFSKAIQETPAKL</sequence>
<dbReference type="EMBL" id="EQ962655">
    <property type="protein sequence ID" value="EED18644.1"/>
    <property type="molecule type" value="Genomic_DNA"/>
</dbReference>